<dbReference type="GO" id="GO:0030091">
    <property type="term" value="P:protein repair"/>
    <property type="evidence" value="ECO:0007669"/>
    <property type="project" value="UniProtKB-UniRule"/>
</dbReference>
<keyword evidence="5 9" id="KW-0808">Transferase</keyword>
<evidence type="ECO:0000313" key="10">
    <source>
        <dbReference type="EMBL" id="HDS10429.1"/>
    </source>
</evidence>
<dbReference type="GO" id="GO:0005737">
    <property type="term" value="C:cytoplasm"/>
    <property type="evidence" value="ECO:0007669"/>
    <property type="project" value="UniProtKB-SubCell"/>
</dbReference>
<dbReference type="EMBL" id="DSDY01000069">
    <property type="protein sequence ID" value="HDS10429.1"/>
    <property type="molecule type" value="Genomic_DNA"/>
</dbReference>
<dbReference type="FunFam" id="3.40.50.150:FF:000010">
    <property type="entry name" value="Protein-L-isoaspartate O-methyltransferase"/>
    <property type="match status" value="1"/>
</dbReference>
<dbReference type="InterPro" id="IPR000682">
    <property type="entry name" value="PCMT"/>
</dbReference>
<dbReference type="PANTHER" id="PTHR11579">
    <property type="entry name" value="PROTEIN-L-ISOASPARTATE O-METHYLTRANSFERASE"/>
    <property type="match status" value="1"/>
</dbReference>
<evidence type="ECO:0000256" key="4">
    <source>
        <dbReference type="ARBA" id="ARBA00022603"/>
    </source>
</evidence>
<dbReference type="CDD" id="cd02440">
    <property type="entry name" value="AdoMet_MTases"/>
    <property type="match status" value="1"/>
</dbReference>
<evidence type="ECO:0000256" key="3">
    <source>
        <dbReference type="ARBA" id="ARBA00022490"/>
    </source>
</evidence>
<evidence type="ECO:0000256" key="2">
    <source>
        <dbReference type="ARBA" id="ARBA00005369"/>
    </source>
</evidence>
<keyword evidence="3 9" id="KW-0963">Cytoplasm</keyword>
<dbReference type="Pfam" id="PF01135">
    <property type="entry name" value="PCMT"/>
    <property type="match status" value="1"/>
</dbReference>
<gene>
    <name evidence="9" type="primary">pcm</name>
    <name evidence="10" type="ORF">ENO04_02220</name>
</gene>
<dbReference type="NCBIfam" id="NF001453">
    <property type="entry name" value="PRK00312.1"/>
    <property type="match status" value="1"/>
</dbReference>
<comment type="caution">
    <text evidence="10">The sequence shown here is derived from an EMBL/GenBank/DDBJ whole genome shotgun (WGS) entry which is preliminary data.</text>
</comment>
<dbReference type="NCBIfam" id="TIGR00080">
    <property type="entry name" value="pimt"/>
    <property type="match status" value="1"/>
</dbReference>
<dbReference type="AlphaFoldDB" id="A0A7C1I782"/>
<accession>A0A7C1I782</accession>
<sequence length="222" mass="24682">MNFEVERKRLVDQLKLYGYIRTREVERAFLKVPREEFVPPDLRKKAYLDTPLPIGHGQTISAPHMVAIMTELLGARIGDKVLEVGTGSGYQAAILAEIVNPDGKAGGIVYTIERIPQLAEFAKKNLERTGYINRVVVIVGDGSKGYPKEAPYDKIIVTAAAPRVPKSLLEQTRSPGRMVIPVGTRYEQTLLVVEKDLEGKIRITESIPCVFVPLIGEEGWKD</sequence>
<organism evidence="10">
    <name type="scientific">Fervidicoccus fontis</name>
    <dbReference type="NCBI Taxonomy" id="683846"/>
    <lineage>
        <taxon>Archaea</taxon>
        <taxon>Thermoproteota</taxon>
        <taxon>Thermoprotei</taxon>
        <taxon>Fervidicoccales</taxon>
        <taxon>Fervidicoccaceae</taxon>
        <taxon>Fervidicoccus</taxon>
    </lineage>
</organism>
<evidence type="ECO:0000256" key="7">
    <source>
        <dbReference type="ARBA" id="ARBA00025330"/>
    </source>
</evidence>
<dbReference type="EC" id="2.1.1.77" evidence="9"/>
<keyword evidence="4 9" id="KW-0489">Methyltransferase</keyword>
<dbReference type="InterPro" id="IPR029063">
    <property type="entry name" value="SAM-dependent_MTases_sf"/>
</dbReference>
<proteinExistence type="inferred from homology"/>
<evidence type="ECO:0000256" key="1">
    <source>
        <dbReference type="ARBA" id="ARBA00004496"/>
    </source>
</evidence>
<dbReference type="GO" id="GO:0032259">
    <property type="term" value="P:methylation"/>
    <property type="evidence" value="ECO:0007669"/>
    <property type="project" value="UniProtKB-KW"/>
</dbReference>
<name>A0A7C1I782_9CREN</name>
<comment type="catalytic activity">
    <reaction evidence="8 9">
        <text>[protein]-L-isoaspartate + S-adenosyl-L-methionine = [protein]-L-isoaspartate alpha-methyl ester + S-adenosyl-L-homocysteine</text>
        <dbReference type="Rhea" id="RHEA:12705"/>
        <dbReference type="Rhea" id="RHEA-COMP:12143"/>
        <dbReference type="Rhea" id="RHEA-COMP:12144"/>
        <dbReference type="ChEBI" id="CHEBI:57856"/>
        <dbReference type="ChEBI" id="CHEBI:59789"/>
        <dbReference type="ChEBI" id="CHEBI:90596"/>
        <dbReference type="ChEBI" id="CHEBI:90598"/>
        <dbReference type="EC" id="2.1.1.77"/>
    </reaction>
</comment>
<dbReference type="Gene3D" id="3.40.50.150">
    <property type="entry name" value="Vaccinia Virus protein VP39"/>
    <property type="match status" value="1"/>
</dbReference>
<comment type="similarity">
    <text evidence="2 9">Belongs to the methyltransferase superfamily. L-isoaspartyl/D-aspartyl protein methyltransferase family.</text>
</comment>
<dbReference type="HAMAP" id="MF_00090">
    <property type="entry name" value="PIMT"/>
    <property type="match status" value="1"/>
</dbReference>
<comment type="function">
    <text evidence="7 9">Catalyzes the methyl esterification of L-isoaspartyl residues in peptides and proteins that result from spontaneous decomposition of normal L-aspartyl and L-asparaginyl residues. It plays a role in the repair and/or degradation of damaged proteins.</text>
</comment>
<reference evidence="10" key="1">
    <citation type="journal article" date="2020" name="mSystems">
        <title>Genome- and Community-Level Interaction Insights into Carbon Utilization and Element Cycling Functions of Hydrothermarchaeota in Hydrothermal Sediment.</title>
        <authorList>
            <person name="Zhou Z."/>
            <person name="Liu Y."/>
            <person name="Xu W."/>
            <person name="Pan J."/>
            <person name="Luo Z.H."/>
            <person name="Li M."/>
        </authorList>
    </citation>
    <scope>NUCLEOTIDE SEQUENCE [LARGE SCALE GENOMIC DNA]</scope>
    <source>
        <strain evidence="10">SpSt-123</strain>
    </source>
</reference>
<feature type="active site" evidence="9">
    <location>
        <position position="61"/>
    </location>
</feature>
<dbReference type="GO" id="GO:0004719">
    <property type="term" value="F:protein-L-isoaspartate (D-aspartate) O-methyltransferase activity"/>
    <property type="evidence" value="ECO:0007669"/>
    <property type="project" value="UniProtKB-UniRule"/>
</dbReference>
<evidence type="ECO:0000256" key="8">
    <source>
        <dbReference type="ARBA" id="ARBA00029295"/>
    </source>
</evidence>
<keyword evidence="6 9" id="KW-0949">S-adenosyl-L-methionine</keyword>
<dbReference type="PANTHER" id="PTHR11579:SF0">
    <property type="entry name" value="PROTEIN-L-ISOASPARTATE(D-ASPARTATE) O-METHYLTRANSFERASE"/>
    <property type="match status" value="1"/>
</dbReference>
<evidence type="ECO:0000256" key="9">
    <source>
        <dbReference type="HAMAP-Rule" id="MF_00090"/>
    </source>
</evidence>
<evidence type="ECO:0000256" key="5">
    <source>
        <dbReference type="ARBA" id="ARBA00022679"/>
    </source>
</evidence>
<comment type="subcellular location">
    <subcellularLocation>
        <location evidence="1 9">Cytoplasm</location>
    </subcellularLocation>
</comment>
<dbReference type="PROSITE" id="PS01279">
    <property type="entry name" value="PCMT"/>
    <property type="match status" value="1"/>
</dbReference>
<protein>
    <recommendedName>
        <fullName evidence="9">Protein-L-isoaspartate O-methyltransferase</fullName>
        <ecNumber evidence="9">2.1.1.77</ecNumber>
    </recommendedName>
    <alternativeName>
        <fullName evidence="9">L-isoaspartyl protein carboxyl methyltransferase</fullName>
    </alternativeName>
    <alternativeName>
        <fullName evidence="9">Protein L-isoaspartyl methyltransferase</fullName>
    </alternativeName>
    <alternativeName>
        <fullName evidence="9">Protein-beta-aspartate methyltransferase</fullName>
        <shortName evidence="9">PIMT</shortName>
    </alternativeName>
</protein>
<evidence type="ECO:0000256" key="6">
    <source>
        <dbReference type="ARBA" id="ARBA00022691"/>
    </source>
</evidence>
<dbReference type="SUPFAM" id="SSF53335">
    <property type="entry name" value="S-adenosyl-L-methionine-dependent methyltransferases"/>
    <property type="match status" value="1"/>
</dbReference>